<evidence type="ECO:0000313" key="2">
    <source>
        <dbReference type="Proteomes" id="UP001057402"/>
    </source>
</evidence>
<evidence type="ECO:0000313" key="1">
    <source>
        <dbReference type="EMBL" id="KAI4329737.1"/>
    </source>
</evidence>
<reference evidence="2" key="1">
    <citation type="journal article" date="2023" name="Front. Plant Sci.">
        <title>Chromosomal-level genome assembly of Melastoma candidum provides insights into trichome evolution.</title>
        <authorList>
            <person name="Zhong Y."/>
            <person name="Wu W."/>
            <person name="Sun C."/>
            <person name="Zou P."/>
            <person name="Liu Y."/>
            <person name="Dai S."/>
            <person name="Zhou R."/>
        </authorList>
    </citation>
    <scope>NUCLEOTIDE SEQUENCE [LARGE SCALE GENOMIC DNA]</scope>
</reference>
<keyword evidence="2" id="KW-1185">Reference proteome</keyword>
<gene>
    <name evidence="1" type="ORF">MLD38_028087</name>
</gene>
<organism evidence="1 2">
    <name type="scientific">Melastoma candidum</name>
    <dbReference type="NCBI Taxonomy" id="119954"/>
    <lineage>
        <taxon>Eukaryota</taxon>
        <taxon>Viridiplantae</taxon>
        <taxon>Streptophyta</taxon>
        <taxon>Embryophyta</taxon>
        <taxon>Tracheophyta</taxon>
        <taxon>Spermatophyta</taxon>
        <taxon>Magnoliopsida</taxon>
        <taxon>eudicotyledons</taxon>
        <taxon>Gunneridae</taxon>
        <taxon>Pentapetalae</taxon>
        <taxon>rosids</taxon>
        <taxon>malvids</taxon>
        <taxon>Myrtales</taxon>
        <taxon>Melastomataceae</taxon>
        <taxon>Melastomatoideae</taxon>
        <taxon>Melastomateae</taxon>
        <taxon>Melastoma</taxon>
    </lineage>
</organism>
<dbReference type="EMBL" id="CM042887">
    <property type="protein sequence ID" value="KAI4329737.1"/>
    <property type="molecule type" value="Genomic_DNA"/>
</dbReference>
<name>A0ACB9N028_9MYRT</name>
<dbReference type="Proteomes" id="UP001057402">
    <property type="component" value="Chromosome 8"/>
</dbReference>
<proteinExistence type="predicted"/>
<sequence length="124" mass="14257">MLRARYKPEIGDIVVGQVVEVVPKRWKLNINYSQDAVLMLSSINLPDGIQAEVRGLQHYGIHLQARSQKYGKLRGGQLLSVPPHLVKRRKQHLHHLDQLGVDLILGCNRLKRKVYKKRKPLKSL</sequence>
<accession>A0ACB9N028</accession>
<protein>
    <submittedName>
        <fullName evidence="1">Uncharacterized protein</fullName>
    </submittedName>
</protein>
<comment type="caution">
    <text evidence="1">The sequence shown here is derived from an EMBL/GenBank/DDBJ whole genome shotgun (WGS) entry which is preliminary data.</text>
</comment>